<dbReference type="EMBL" id="BARU01041324">
    <property type="protein sequence ID" value="GAH87162.1"/>
    <property type="molecule type" value="Genomic_DNA"/>
</dbReference>
<gene>
    <name evidence="1" type="ORF">S03H2_63733</name>
</gene>
<dbReference type="Gene3D" id="3.40.960.10">
    <property type="entry name" value="VSR Endonuclease"/>
    <property type="match status" value="1"/>
</dbReference>
<feature type="non-terminal residue" evidence="1">
    <location>
        <position position="1"/>
    </location>
</feature>
<name>X1IZL5_9ZZZZ</name>
<reference evidence="1" key="1">
    <citation type="journal article" date="2014" name="Front. Microbiol.">
        <title>High frequency of phylogenetically diverse reductive dehalogenase-homologous genes in deep subseafloor sedimentary metagenomes.</title>
        <authorList>
            <person name="Kawai M."/>
            <person name="Futagami T."/>
            <person name="Toyoda A."/>
            <person name="Takaki Y."/>
            <person name="Nishi S."/>
            <person name="Hori S."/>
            <person name="Arai W."/>
            <person name="Tsubouchi T."/>
            <person name="Morono Y."/>
            <person name="Uchiyama I."/>
            <person name="Ito T."/>
            <person name="Fujiyama A."/>
            <person name="Inagaki F."/>
            <person name="Takami H."/>
        </authorList>
    </citation>
    <scope>NUCLEOTIDE SEQUENCE</scope>
    <source>
        <strain evidence="1">Expedition CK06-06</strain>
    </source>
</reference>
<accession>X1IZL5</accession>
<organism evidence="1">
    <name type="scientific">marine sediment metagenome</name>
    <dbReference type="NCBI Taxonomy" id="412755"/>
    <lineage>
        <taxon>unclassified sequences</taxon>
        <taxon>metagenomes</taxon>
        <taxon>ecological metagenomes</taxon>
    </lineage>
</organism>
<comment type="caution">
    <text evidence="1">The sequence shown here is derived from an EMBL/GenBank/DDBJ whole genome shotgun (WGS) entry which is preliminary data.</text>
</comment>
<proteinExistence type="predicted"/>
<protein>
    <submittedName>
        <fullName evidence="1">Uncharacterized protein</fullName>
    </submittedName>
</protein>
<dbReference type="AlphaFoldDB" id="X1IZL5"/>
<sequence>SNFFSVGRIQISLMSIPRRKLIEIFGTHWHSPEKTGLSRKEHELERIMHFKKFSFDTLILWENELKDEDKLVEKLQEFHNKQFEHI</sequence>
<evidence type="ECO:0000313" key="1">
    <source>
        <dbReference type="EMBL" id="GAH87162.1"/>
    </source>
</evidence>